<comment type="PTM">
    <text evidence="8">Binds 2 heme groups per subunit.</text>
</comment>
<dbReference type="Gene3D" id="1.10.760.10">
    <property type="entry name" value="Cytochrome c-like domain"/>
    <property type="match status" value="2"/>
</dbReference>
<accession>A0A5B8XPW5</accession>
<dbReference type="GO" id="GO:0020037">
    <property type="term" value="F:heme binding"/>
    <property type="evidence" value="ECO:0007669"/>
    <property type="project" value="InterPro"/>
</dbReference>
<dbReference type="GO" id="GO:0009055">
    <property type="term" value="F:electron transfer activity"/>
    <property type="evidence" value="ECO:0007669"/>
    <property type="project" value="InterPro"/>
</dbReference>
<gene>
    <name evidence="11" type="ORF">FRD01_10385</name>
</gene>
<evidence type="ECO:0000256" key="6">
    <source>
        <dbReference type="ARBA" id="ARBA00023002"/>
    </source>
</evidence>
<dbReference type="PROSITE" id="PS51007">
    <property type="entry name" value="CYTC"/>
    <property type="match status" value="2"/>
</dbReference>
<comment type="subcellular location">
    <subcellularLocation>
        <location evidence="1">Periplasm</location>
    </subcellularLocation>
</comment>
<dbReference type="Pfam" id="PF03150">
    <property type="entry name" value="CCP_MauG"/>
    <property type="match status" value="1"/>
</dbReference>
<dbReference type="GO" id="GO:0046872">
    <property type="term" value="F:metal ion binding"/>
    <property type="evidence" value="ECO:0007669"/>
    <property type="project" value="UniProtKB-KW"/>
</dbReference>
<feature type="binding site" description="covalent" evidence="8">
    <location>
        <position position="80"/>
    </location>
    <ligand>
        <name>heme c</name>
        <dbReference type="ChEBI" id="CHEBI:61717"/>
        <label>1</label>
    </ligand>
</feature>
<dbReference type="AlphaFoldDB" id="A0A5B8XPW5"/>
<dbReference type="NCBIfam" id="TIGR04039">
    <property type="entry name" value="MXAN_0977_Heme2"/>
    <property type="match status" value="1"/>
</dbReference>
<dbReference type="PANTHER" id="PTHR30600">
    <property type="entry name" value="CYTOCHROME C PEROXIDASE-RELATED"/>
    <property type="match status" value="1"/>
</dbReference>
<keyword evidence="6" id="KW-0560">Oxidoreductase</keyword>
<dbReference type="KEGG" id="bbae:FRD01_10385"/>
<dbReference type="InterPro" id="IPR023929">
    <property type="entry name" value="MbnH-like"/>
</dbReference>
<keyword evidence="2 8" id="KW-0349">Heme</keyword>
<dbReference type="GO" id="GO:0042597">
    <property type="term" value="C:periplasmic space"/>
    <property type="evidence" value="ECO:0007669"/>
    <property type="project" value="UniProtKB-SubCell"/>
</dbReference>
<evidence type="ECO:0000256" key="8">
    <source>
        <dbReference type="PIRSR" id="PIRSR000294-1"/>
    </source>
</evidence>
<dbReference type="InterPro" id="IPR036909">
    <property type="entry name" value="Cyt_c-like_dom_sf"/>
</dbReference>
<dbReference type="PROSITE" id="PS51257">
    <property type="entry name" value="PROKAR_LIPOPROTEIN"/>
    <property type="match status" value="1"/>
</dbReference>
<proteinExistence type="predicted"/>
<keyword evidence="12" id="KW-1185">Reference proteome</keyword>
<dbReference type="GO" id="GO:0004130">
    <property type="term" value="F:cytochrome-c peroxidase activity"/>
    <property type="evidence" value="ECO:0007669"/>
    <property type="project" value="TreeGrafter"/>
</dbReference>
<evidence type="ECO:0000256" key="7">
    <source>
        <dbReference type="ARBA" id="ARBA00023004"/>
    </source>
</evidence>
<evidence type="ECO:0000313" key="12">
    <source>
        <dbReference type="Proteomes" id="UP000321595"/>
    </source>
</evidence>
<feature type="domain" description="Cytochrome c" evidence="10">
    <location>
        <begin position="211"/>
        <end position="363"/>
    </location>
</feature>
<evidence type="ECO:0000256" key="2">
    <source>
        <dbReference type="ARBA" id="ARBA00022617"/>
    </source>
</evidence>
<feature type="binding site" description="covalent" evidence="8">
    <location>
        <position position="77"/>
    </location>
    <ligand>
        <name>heme c</name>
        <dbReference type="ChEBI" id="CHEBI:61717"/>
        <label>1</label>
    </ligand>
</feature>
<organism evidence="11 12">
    <name type="scientific">Microvenator marinus</name>
    <dbReference type="NCBI Taxonomy" id="2600177"/>
    <lineage>
        <taxon>Bacteria</taxon>
        <taxon>Deltaproteobacteria</taxon>
        <taxon>Bradymonadales</taxon>
        <taxon>Microvenatoraceae</taxon>
        <taxon>Microvenator</taxon>
    </lineage>
</organism>
<feature type="binding site" description="covalent" evidence="8">
    <location>
        <position position="227"/>
    </location>
    <ligand>
        <name>heme c</name>
        <dbReference type="ChEBI" id="CHEBI:61717"/>
        <label>2</label>
    </ligand>
</feature>
<evidence type="ECO:0000313" key="11">
    <source>
        <dbReference type="EMBL" id="QED27640.1"/>
    </source>
</evidence>
<evidence type="ECO:0000256" key="4">
    <source>
        <dbReference type="ARBA" id="ARBA00022729"/>
    </source>
</evidence>
<sequence>MAMNRWLMILALLSLSCTDDTTSEVEKSGTFDWDEVLPGHFPKPKIPADNPMTYEKVELGRHLFYDTRLSGNQTQSCASCHVQENAFSDPRARAVGSTGEVHPRGSMSLANVVYASVLTWGNPLMVELEDQMLVPLFGEDPVELGLGAQEEVLGRLSEDPIYEDLFERAFPGEGITLVTMTKAIGSFQRSLISAGAPYDRYQAGESDALSESEKRGMDLFFSERLECFHCHGGFSLADAVTHEGLVFDEPSFHNNGLYNVDGFGAYPPENGGVFEITGILEDSGRFKAPTLRNIAVTAPYMHDGSLETLDDVIDHYARGGTLTEDGPNAGDGAQNRFKSEFVNGFELSESEREDLLNFLRALTDEEFLNNPAHSDPW</sequence>
<feature type="binding site" description="axial binding residue" evidence="9">
    <location>
        <position position="81"/>
    </location>
    <ligand>
        <name>heme c</name>
        <dbReference type="ChEBI" id="CHEBI:61717"/>
        <label>1</label>
    </ligand>
    <ligandPart>
        <name>Fe</name>
        <dbReference type="ChEBI" id="CHEBI:18248"/>
    </ligandPart>
</feature>
<dbReference type="InterPro" id="IPR051395">
    <property type="entry name" value="Cytochrome_c_Peroxidase/MauG"/>
</dbReference>
<dbReference type="SUPFAM" id="SSF46626">
    <property type="entry name" value="Cytochrome c"/>
    <property type="match status" value="2"/>
</dbReference>
<keyword evidence="4" id="KW-0732">Signal</keyword>
<keyword evidence="5" id="KW-0574">Periplasm</keyword>
<evidence type="ECO:0000259" key="10">
    <source>
        <dbReference type="PROSITE" id="PS51007"/>
    </source>
</evidence>
<feature type="domain" description="Cytochrome c" evidence="10">
    <location>
        <begin position="55"/>
        <end position="203"/>
    </location>
</feature>
<evidence type="ECO:0000256" key="5">
    <source>
        <dbReference type="ARBA" id="ARBA00022764"/>
    </source>
</evidence>
<dbReference type="InterPro" id="IPR004852">
    <property type="entry name" value="Di-haem_cyt_c_peroxidsae"/>
</dbReference>
<evidence type="ECO:0000256" key="3">
    <source>
        <dbReference type="ARBA" id="ARBA00022723"/>
    </source>
</evidence>
<dbReference type="InterPro" id="IPR026259">
    <property type="entry name" value="MauG/Cytc_peroxidase"/>
</dbReference>
<dbReference type="PIRSF" id="PIRSF000294">
    <property type="entry name" value="Cytochrome-c_peroxidase"/>
    <property type="match status" value="1"/>
</dbReference>
<evidence type="ECO:0000256" key="9">
    <source>
        <dbReference type="PIRSR" id="PIRSR000294-2"/>
    </source>
</evidence>
<dbReference type="OrthoDB" id="9805202at2"/>
<evidence type="ECO:0000256" key="1">
    <source>
        <dbReference type="ARBA" id="ARBA00004418"/>
    </source>
</evidence>
<dbReference type="Proteomes" id="UP000321595">
    <property type="component" value="Chromosome"/>
</dbReference>
<protein>
    <submittedName>
        <fullName evidence="11">Di-heme enzyme</fullName>
    </submittedName>
</protein>
<comment type="cofactor">
    <cofactor evidence="8">
        <name>heme</name>
        <dbReference type="ChEBI" id="CHEBI:30413"/>
    </cofactor>
    <text evidence="8">Binds 2 heme groups.</text>
</comment>
<feature type="binding site" description="axial binding residue" evidence="9">
    <location>
        <position position="231"/>
    </location>
    <ligand>
        <name>heme c</name>
        <dbReference type="ChEBI" id="CHEBI:61717"/>
        <label>2</label>
    </ligand>
    <ligandPart>
        <name>Fe</name>
        <dbReference type="ChEBI" id="CHEBI:18248"/>
    </ligandPart>
</feature>
<feature type="binding site" description="covalent" evidence="8">
    <location>
        <position position="230"/>
    </location>
    <ligand>
        <name>heme c</name>
        <dbReference type="ChEBI" id="CHEBI:61717"/>
        <label>2</label>
    </ligand>
</feature>
<keyword evidence="7 9" id="KW-0408">Iron</keyword>
<dbReference type="PANTHER" id="PTHR30600:SF14">
    <property type="entry name" value="CYTOCHROME C PEROXIDASE"/>
    <property type="match status" value="1"/>
</dbReference>
<reference evidence="11 12" key="1">
    <citation type="submission" date="2019-08" db="EMBL/GenBank/DDBJ databases">
        <authorList>
            <person name="Liang Q."/>
        </authorList>
    </citation>
    <scope>NUCLEOTIDE SEQUENCE [LARGE SCALE GENOMIC DNA]</scope>
    <source>
        <strain evidence="11 12">V1718</strain>
    </source>
</reference>
<dbReference type="EMBL" id="CP042467">
    <property type="protein sequence ID" value="QED27640.1"/>
    <property type="molecule type" value="Genomic_DNA"/>
</dbReference>
<keyword evidence="3 9" id="KW-0479">Metal-binding</keyword>
<name>A0A5B8XPW5_9DELT</name>
<dbReference type="InterPro" id="IPR009056">
    <property type="entry name" value="Cyt_c-like_dom"/>
</dbReference>